<evidence type="ECO:0000256" key="1">
    <source>
        <dbReference type="ARBA" id="ARBA00007447"/>
    </source>
</evidence>
<dbReference type="Gene3D" id="2.40.70.10">
    <property type="entry name" value="Acid Proteases"/>
    <property type="match status" value="2"/>
</dbReference>
<evidence type="ECO:0000259" key="7">
    <source>
        <dbReference type="PROSITE" id="PS51767"/>
    </source>
</evidence>
<feature type="chain" id="PRO_5043406613" description="Peptidase A1 domain-containing protein" evidence="6">
    <location>
        <begin position="23"/>
        <end position="443"/>
    </location>
</feature>
<dbReference type="PANTHER" id="PTHR47967">
    <property type="entry name" value="OS07G0603500 PROTEIN-RELATED"/>
    <property type="match status" value="1"/>
</dbReference>
<dbReference type="PROSITE" id="PS51767">
    <property type="entry name" value="PEPTIDASE_A1"/>
    <property type="match status" value="1"/>
</dbReference>
<dbReference type="CDD" id="cd05476">
    <property type="entry name" value="pepsin_A_like_plant"/>
    <property type="match status" value="1"/>
</dbReference>
<dbReference type="InterPro" id="IPR032861">
    <property type="entry name" value="TAXi_N"/>
</dbReference>
<dbReference type="AlphaFoldDB" id="A0AAV8D542"/>
<protein>
    <recommendedName>
        <fullName evidence="7">Peptidase A1 domain-containing protein</fullName>
    </recommendedName>
</protein>
<dbReference type="Pfam" id="PF14543">
    <property type="entry name" value="TAXi_N"/>
    <property type="match status" value="1"/>
</dbReference>
<dbReference type="GO" id="GO:0005576">
    <property type="term" value="C:extracellular region"/>
    <property type="evidence" value="ECO:0007669"/>
    <property type="project" value="TreeGrafter"/>
</dbReference>
<dbReference type="GO" id="GO:0006508">
    <property type="term" value="P:proteolysis"/>
    <property type="evidence" value="ECO:0007669"/>
    <property type="project" value="UniProtKB-KW"/>
</dbReference>
<dbReference type="Proteomes" id="UP001140206">
    <property type="component" value="Chromosome 4"/>
</dbReference>
<keyword evidence="6" id="KW-0732">Signal</keyword>
<evidence type="ECO:0000313" key="8">
    <source>
        <dbReference type="EMBL" id="KAJ4762003.1"/>
    </source>
</evidence>
<dbReference type="GO" id="GO:0004190">
    <property type="term" value="F:aspartic-type endopeptidase activity"/>
    <property type="evidence" value="ECO:0007669"/>
    <property type="project" value="UniProtKB-KW"/>
</dbReference>
<dbReference type="InterPro" id="IPR033121">
    <property type="entry name" value="PEPTIDASE_A1"/>
</dbReference>
<gene>
    <name evidence="8" type="ORF">LUZ62_072378</name>
</gene>
<dbReference type="PANTHER" id="PTHR47967:SF128">
    <property type="entry name" value="ASPARTIC PROTEINASE CDR1-LIKE"/>
    <property type="match status" value="1"/>
</dbReference>
<dbReference type="InterPro" id="IPR032799">
    <property type="entry name" value="TAXi_C"/>
</dbReference>
<reference evidence="8" key="1">
    <citation type="submission" date="2022-08" db="EMBL/GenBank/DDBJ databases">
        <authorList>
            <person name="Marques A."/>
        </authorList>
    </citation>
    <scope>NUCLEOTIDE SEQUENCE</scope>
    <source>
        <strain evidence="8">RhyPub2mFocal</strain>
        <tissue evidence="8">Leaves</tissue>
    </source>
</reference>
<dbReference type="Pfam" id="PF14541">
    <property type="entry name" value="TAXi_C"/>
    <property type="match status" value="1"/>
</dbReference>
<keyword evidence="5" id="KW-0325">Glycoprotein</keyword>
<comment type="caution">
    <text evidence="8">The sequence shown here is derived from an EMBL/GenBank/DDBJ whole genome shotgun (WGS) entry which is preliminary data.</text>
</comment>
<accession>A0AAV8D542</accession>
<dbReference type="SUPFAM" id="SSF50630">
    <property type="entry name" value="Acid proteases"/>
    <property type="match status" value="1"/>
</dbReference>
<dbReference type="InterPro" id="IPR034161">
    <property type="entry name" value="Pepsin-like_plant"/>
</dbReference>
<name>A0AAV8D542_9POAL</name>
<dbReference type="InterPro" id="IPR051708">
    <property type="entry name" value="Plant_Aspart_Prot_A1"/>
</dbReference>
<evidence type="ECO:0000256" key="2">
    <source>
        <dbReference type="ARBA" id="ARBA00022670"/>
    </source>
</evidence>
<sequence>MGCATKIFGFIVLIVVFILGQGQPSLGKSPSTVPSGFKAKTFYRDYSQLSPTHDHFNAMINHSINRLNYFNNALTEEPISLTHWGTSDYIIELDIGKPPKTYHLNIDTGSHLTWIQHKGCSTCIDKNKQAASYDDKNSTTSIELSCYDVECDEDGSIECDDDSGKCTYKAYYADGSNSTGLLYLDTFTFLSTDESDVVELEGVRLGGAFDCTQGAFHHDIQGVFGLSRNRRSFISQNGFLRFSHCIPSYKGMAEGPPVVRSNMMFGTAALLLGNSTAMTPHLHFYIVTLNGISVRGMRLWLDPSIFRMPNGRGRTIVDTGTPLTYIPEEAFNEVVETLEYLIKLQRVIYSGSPALCFKGNLKDVDQHVPEITLHFEGLDLPIIPRSLFYASADKVNICLAIRPMKDRDQYSIFGALLQQNVNIAFDMEEDRIFMSPMTCASII</sequence>
<evidence type="ECO:0000256" key="5">
    <source>
        <dbReference type="ARBA" id="ARBA00023180"/>
    </source>
</evidence>
<feature type="domain" description="Peptidase A1" evidence="7">
    <location>
        <begin position="89"/>
        <end position="435"/>
    </location>
</feature>
<evidence type="ECO:0000256" key="6">
    <source>
        <dbReference type="SAM" id="SignalP"/>
    </source>
</evidence>
<keyword evidence="3" id="KW-0064">Aspartyl protease</keyword>
<keyword evidence="4" id="KW-0378">Hydrolase</keyword>
<keyword evidence="2" id="KW-0645">Protease</keyword>
<evidence type="ECO:0000313" key="9">
    <source>
        <dbReference type="Proteomes" id="UP001140206"/>
    </source>
</evidence>
<proteinExistence type="inferred from homology"/>
<dbReference type="InterPro" id="IPR021109">
    <property type="entry name" value="Peptidase_aspartic_dom_sf"/>
</dbReference>
<dbReference type="EMBL" id="JAMFTS010000004">
    <property type="protein sequence ID" value="KAJ4762003.1"/>
    <property type="molecule type" value="Genomic_DNA"/>
</dbReference>
<comment type="similarity">
    <text evidence="1">Belongs to the peptidase A1 family.</text>
</comment>
<organism evidence="8 9">
    <name type="scientific">Rhynchospora pubera</name>
    <dbReference type="NCBI Taxonomy" id="906938"/>
    <lineage>
        <taxon>Eukaryota</taxon>
        <taxon>Viridiplantae</taxon>
        <taxon>Streptophyta</taxon>
        <taxon>Embryophyta</taxon>
        <taxon>Tracheophyta</taxon>
        <taxon>Spermatophyta</taxon>
        <taxon>Magnoliopsida</taxon>
        <taxon>Liliopsida</taxon>
        <taxon>Poales</taxon>
        <taxon>Cyperaceae</taxon>
        <taxon>Cyperoideae</taxon>
        <taxon>Rhynchosporeae</taxon>
        <taxon>Rhynchospora</taxon>
    </lineage>
</organism>
<evidence type="ECO:0000256" key="4">
    <source>
        <dbReference type="ARBA" id="ARBA00022801"/>
    </source>
</evidence>
<feature type="signal peptide" evidence="6">
    <location>
        <begin position="1"/>
        <end position="22"/>
    </location>
</feature>
<evidence type="ECO:0000256" key="3">
    <source>
        <dbReference type="ARBA" id="ARBA00022750"/>
    </source>
</evidence>
<keyword evidence="9" id="KW-1185">Reference proteome</keyword>